<proteinExistence type="predicted"/>
<keyword evidence="1" id="KW-0378">Hydrolase</keyword>
<dbReference type="Proteomes" id="UP000318626">
    <property type="component" value="Chromosome"/>
</dbReference>
<accession>A0A518CC47</accession>
<gene>
    <name evidence="1" type="ORF">Pan97_38630</name>
</gene>
<dbReference type="OrthoDB" id="1413930at2"/>
<name>A0A518CC47_9BACT</name>
<sequence length="429" mass="48359">MSRIDLRLLALLATMFSFSISMGDSRSFELVNDGRVIARKGPETGSPSVIRIPNWIAPDDRADPEAKYYLYFVADRRECVYMKWSRTIQGPWHEFTLGGTYNGHARRGVFDLVTDPLRNGKTDVASVDVCVDSEARQIVMLFRGNSHVVDNQSGDRVKIKEGLVATSKNGLNFNSFETSGGQDGHGPLTFRSDREGRDVWIGPGRQRAFRHRGKWYSVSNGGVLASSPNERGPWTYDPNRPTQMSWHVDATPDPIWQDELADSEKNYISPLATFLASSEFALHPNNPSPGSRVGLQQGEADSVAVSLISHDQLEVYFGIRNEADDMYNGIYRVVYDLSSNDFQKWQLVRDEQSNVVFDVVLTPRDVTMAVRSERPEGDPISFADPISLGDPYLFIDDDSRRYLFYSYQSERWGGYEGLGQISMVQFTDD</sequence>
<organism evidence="1 2">
    <name type="scientific">Bremerella volcania</name>
    <dbReference type="NCBI Taxonomy" id="2527984"/>
    <lineage>
        <taxon>Bacteria</taxon>
        <taxon>Pseudomonadati</taxon>
        <taxon>Planctomycetota</taxon>
        <taxon>Planctomycetia</taxon>
        <taxon>Pirellulales</taxon>
        <taxon>Pirellulaceae</taxon>
        <taxon>Bremerella</taxon>
    </lineage>
</organism>
<protein>
    <submittedName>
        <fullName evidence="1">Glycosyl hydrolases family 43</fullName>
    </submittedName>
</protein>
<evidence type="ECO:0000313" key="1">
    <source>
        <dbReference type="EMBL" id="QDU76806.1"/>
    </source>
</evidence>
<keyword evidence="2" id="KW-1185">Reference proteome</keyword>
<evidence type="ECO:0000313" key="2">
    <source>
        <dbReference type="Proteomes" id="UP000318626"/>
    </source>
</evidence>
<dbReference type="AlphaFoldDB" id="A0A518CC47"/>
<dbReference type="EMBL" id="CP036289">
    <property type="protein sequence ID" value="QDU76806.1"/>
    <property type="molecule type" value="Genomic_DNA"/>
</dbReference>
<reference evidence="2" key="1">
    <citation type="submission" date="2019-02" db="EMBL/GenBank/DDBJ databases">
        <title>Deep-cultivation of Planctomycetes and their phenomic and genomic characterization uncovers novel biology.</title>
        <authorList>
            <person name="Wiegand S."/>
            <person name="Jogler M."/>
            <person name="Boedeker C."/>
            <person name="Pinto D."/>
            <person name="Vollmers J."/>
            <person name="Rivas-Marin E."/>
            <person name="Kohn T."/>
            <person name="Peeters S.H."/>
            <person name="Heuer A."/>
            <person name="Rast P."/>
            <person name="Oberbeckmann S."/>
            <person name="Bunk B."/>
            <person name="Jeske O."/>
            <person name="Meyerdierks A."/>
            <person name="Storesund J.E."/>
            <person name="Kallscheuer N."/>
            <person name="Luecker S."/>
            <person name="Lage O.M."/>
            <person name="Pohl T."/>
            <person name="Merkel B.J."/>
            <person name="Hornburger P."/>
            <person name="Mueller R.-W."/>
            <person name="Bruemmer F."/>
            <person name="Labrenz M."/>
            <person name="Spormann A.M."/>
            <person name="Op den Camp H."/>
            <person name="Overmann J."/>
            <person name="Amann R."/>
            <person name="Jetten M.S.M."/>
            <person name="Mascher T."/>
            <person name="Medema M.H."/>
            <person name="Devos D.P."/>
            <person name="Kaster A.-K."/>
            <person name="Ovreas L."/>
            <person name="Rohde M."/>
            <person name="Galperin M.Y."/>
            <person name="Jogler C."/>
        </authorList>
    </citation>
    <scope>NUCLEOTIDE SEQUENCE [LARGE SCALE GENOMIC DNA]</scope>
    <source>
        <strain evidence="2">Pan97</strain>
    </source>
</reference>
<dbReference type="RefSeq" id="WP_144975209.1">
    <property type="nucleotide sequence ID" value="NZ_CP036289.1"/>
</dbReference>
<dbReference type="GO" id="GO:0016787">
    <property type="term" value="F:hydrolase activity"/>
    <property type="evidence" value="ECO:0007669"/>
    <property type="project" value="UniProtKB-KW"/>
</dbReference>
<dbReference type="KEGG" id="bvo:Pan97_38630"/>